<feature type="domain" description="DUF218" evidence="3">
    <location>
        <begin position="83"/>
        <end position="203"/>
    </location>
</feature>
<dbReference type="EMBL" id="QGSZ01000290">
    <property type="protein sequence ID" value="RQW98632.1"/>
    <property type="molecule type" value="Genomic_DNA"/>
</dbReference>
<evidence type="ECO:0000313" key="4">
    <source>
        <dbReference type="EMBL" id="RQW98632.1"/>
    </source>
</evidence>
<comment type="caution">
    <text evidence="4">The sequence shown here is derived from an EMBL/GenBank/DDBJ whole genome shotgun (WGS) entry which is preliminary data.</text>
</comment>
<feature type="transmembrane region" description="Helical" evidence="2">
    <location>
        <begin position="47"/>
        <end position="64"/>
    </location>
</feature>
<dbReference type="Proteomes" id="UP000282312">
    <property type="component" value="Unassembled WGS sequence"/>
</dbReference>
<dbReference type="AlphaFoldDB" id="A0A3N9WUD6"/>
<reference evidence="4 5" key="1">
    <citation type="submission" date="2018-05" db="EMBL/GenBank/DDBJ databases">
        <title>Micromonospora from Atacama Desert.</title>
        <authorList>
            <person name="Carro L."/>
            <person name="Goodfellow M."/>
            <person name="Klenk H.-P."/>
        </authorList>
    </citation>
    <scope>NUCLEOTIDE SEQUENCE [LARGE SCALE GENOMIC DNA]</scope>
    <source>
        <strain evidence="4 5">LB39</strain>
    </source>
</reference>
<gene>
    <name evidence="4" type="ORF">DLJ59_26830</name>
</gene>
<evidence type="ECO:0000259" key="3">
    <source>
        <dbReference type="Pfam" id="PF02698"/>
    </source>
</evidence>
<dbReference type="Pfam" id="PF02698">
    <property type="entry name" value="DUF218"/>
    <property type="match status" value="1"/>
</dbReference>
<sequence length="256" mass="26969">MGAVSVCRSYLRRPGPRIRPPAGIGVTEAESSAVAPTRRWPRRVRRLAGSGLVLLVLASTPWLWTTLSARGHVYAAADAPSADVVIVLGTEVADDRQRPGDRLAGRLDTAAELVAGGRATVVLVSGDGGGASGDEPAVMTTYLAERGVDRRRVVADPFGLDTYDSCARAREVYGVERALIVTQSYHLSRAVTLCRHLGLDVDGVTARCDGCGAALLAEKSIRDYFASGKAAWDAGRGRPPAVRSPADPAIQNALRG</sequence>
<dbReference type="OrthoDB" id="9782395at2"/>
<evidence type="ECO:0000256" key="1">
    <source>
        <dbReference type="SAM" id="MobiDB-lite"/>
    </source>
</evidence>
<accession>A0A3N9WUD6</accession>
<dbReference type="GO" id="GO:0005886">
    <property type="term" value="C:plasma membrane"/>
    <property type="evidence" value="ECO:0007669"/>
    <property type="project" value="TreeGrafter"/>
</dbReference>
<organism evidence="4 5">
    <name type="scientific">Micromonospora inaquosa</name>
    <dbReference type="NCBI Taxonomy" id="2203716"/>
    <lineage>
        <taxon>Bacteria</taxon>
        <taxon>Bacillati</taxon>
        <taxon>Actinomycetota</taxon>
        <taxon>Actinomycetes</taxon>
        <taxon>Micromonosporales</taxon>
        <taxon>Micromonosporaceae</taxon>
        <taxon>Micromonospora</taxon>
    </lineage>
</organism>
<dbReference type="InterPro" id="IPR003848">
    <property type="entry name" value="DUF218"/>
</dbReference>
<dbReference type="PANTHER" id="PTHR30336">
    <property type="entry name" value="INNER MEMBRANE PROTEIN, PROBABLE PERMEASE"/>
    <property type="match status" value="1"/>
</dbReference>
<feature type="region of interest" description="Disordered" evidence="1">
    <location>
        <begin position="232"/>
        <end position="256"/>
    </location>
</feature>
<keyword evidence="5" id="KW-1185">Reference proteome</keyword>
<dbReference type="CDD" id="cd06259">
    <property type="entry name" value="YdcF-like"/>
    <property type="match status" value="1"/>
</dbReference>
<keyword evidence="2" id="KW-1133">Transmembrane helix</keyword>
<dbReference type="InterPro" id="IPR051599">
    <property type="entry name" value="Cell_Envelope_Assoc"/>
</dbReference>
<keyword evidence="2" id="KW-0472">Membrane</keyword>
<keyword evidence="2" id="KW-0812">Transmembrane</keyword>
<evidence type="ECO:0000313" key="5">
    <source>
        <dbReference type="Proteomes" id="UP000282312"/>
    </source>
</evidence>
<dbReference type="PANTHER" id="PTHR30336:SF6">
    <property type="entry name" value="INTEGRAL MEMBRANE PROTEIN"/>
    <property type="match status" value="1"/>
</dbReference>
<proteinExistence type="predicted"/>
<name>A0A3N9WUD6_9ACTN</name>
<protein>
    <recommendedName>
        <fullName evidence="3">DUF218 domain-containing protein</fullName>
    </recommendedName>
</protein>
<evidence type="ECO:0000256" key="2">
    <source>
        <dbReference type="SAM" id="Phobius"/>
    </source>
</evidence>